<feature type="domain" description="Exonuclease" evidence="4">
    <location>
        <begin position="30"/>
        <end position="144"/>
    </location>
</feature>
<dbReference type="Pfam" id="PF00929">
    <property type="entry name" value="RNase_T"/>
    <property type="match status" value="1"/>
</dbReference>
<evidence type="ECO:0000313" key="6">
    <source>
        <dbReference type="Proteomes" id="UP000827892"/>
    </source>
</evidence>
<evidence type="ECO:0000256" key="3">
    <source>
        <dbReference type="ARBA" id="ARBA00022839"/>
    </source>
</evidence>
<dbReference type="GO" id="GO:0003676">
    <property type="term" value="F:nucleic acid binding"/>
    <property type="evidence" value="ECO:0007669"/>
    <property type="project" value="InterPro"/>
</dbReference>
<dbReference type="CDD" id="cd06133">
    <property type="entry name" value="ERI-1_3'hExo_like"/>
    <property type="match status" value="1"/>
</dbReference>
<dbReference type="GO" id="GO:0000175">
    <property type="term" value="F:3'-5'-RNA exonuclease activity"/>
    <property type="evidence" value="ECO:0007669"/>
    <property type="project" value="InterPro"/>
</dbReference>
<dbReference type="InterPro" id="IPR012337">
    <property type="entry name" value="RNaseH-like_sf"/>
</dbReference>
<dbReference type="RefSeq" id="XP_002643798.2">
    <property type="nucleotide sequence ID" value="XM_002643752.2"/>
</dbReference>
<keyword evidence="2" id="KW-0378">Hydrolase</keyword>
<keyword evidence="3" id="KW-0269">Exonuclease</keyword>
<dbReference type="SUPFAM" id="SSF53098">
    <property type="entry name" value="Ribonuclease H-like"/>
    <property type="match status" value="1"/>
</dbReference>
<proteinExistence type="predicted"/>
<evidence type="ECO:0000259" key="4">
    <source>
        <dbReference type="Pfam" id="PF00929"/>
    </source>
</evidence>
<dbReference type="InterPro" id="IPR013520">
    <property type="entry name" value="Ribonucl_H"/>
</dbReference>
<dbReference type="InterPro" id="IPR036397">
    <property type="entry name" value="RNaseH_sf"/>
</dbReference>
<dbReference type="PANTHER" id="PTHR23044:SF4">
    <property type="entry name" value="CELL DEATH-RELATED NUCLEASE 4"/>
    <property type="match status" value="1"/>
</dbReference>
<dbReference type="EMBL" id="CP090896">
    <property type="protein sequence ID" value="ULT80540.1"/>
    <property type="molecule type" value="Genomic_DNA"/>
</dbReference>
<organism evidence="5 6">
    <name type="scientific">Caenorhabditis briggsae</name>
    <dbReference type="NCBI Taxonomy" id="6238"/>
    <lineage>
        <taxon>Eukaryota</taxon>
        <taxon>Metazoa</taxon>
        <taxon>Ecdysozoa</taxon>
        <taxon>Nematoda</taxon>
        <taxon>Chromadorea</taxon>
        <taxon>Rhabditida</taxon>
        <taxon>Rhabditina</taxon>
        <taxon>Rhabditomorpha</taxon>
        <taxon>Rhabditoidea</taxon>
        <taxon>Rhabditidae</taxon>
        <taxon>Peloderinae</taxon>
        <taxon>Caenorhabditis</taxon>
    </lineage>
</organism>
<dbReference type="Gene3D" id="3.30.420.10">
    <property type="entry name" value="Ribonuclease H-like superfamily/Ribonuclease H"/>
    <property type="match status" value="1"/>
</dbReference>
<dbReference type="InterPro" id="IPR051274">
    <property type="entry name" value="3-5_Exoribonuclease"/>
</dbReference>
<name>A0AAE9CT75_CAEBR</name>
<dbReference type="PANTHER" id="PTHR23044">
    <property type="entry name" value="3'-5' EXONUCLEASE ERI1-RELATED"/>
    <property type="match status" value="1"/>
</dbReference>
<reference evidence="5 6" key="1">
    <citation type="submission" date="2022-05" db="EMBL/GenBank/DDBJ databases">
        <title>Chromosome-level reference genomes for two strains of Caenorhabditis briggsae: an improved platform for comparative genomics.</title>
        <authorList>
            <person name="Stevens L."/>
            <person name="Andersen E.C."/>
        </authorList>
    </citation>
    <scope>NUCLEOTIDE SEQUENCE [LARGE SCALE GENOMIC DNA]</scope>
    <source>
        <strain evidence="5">QX1410_ONT</strain>
        <tissue evidence="5">Whole-organism</tissue>
    </source>
</reference>
<evidence type="ECO:0000256" key="1">
    <source>
        <dbReference type="ARBA" id="ARBA00022722"/>
    </source>
</evidence>
<gene>
    <name evidence="5" type="ORF">L3Y34_010842</name>
</gene>
<keyword evidence="1" id="KW-0540">Nuclease</keyword>
<dbReference type="KEGG" id="cbr:CBG_02010"/>
<dbReference type="InterPro" id="IPR047201">
    <property type="entry name" value="ERI-1_3'hExo-like"/>
</dbReference>
<sequence length="300" mass="35096">MIHQPSTPFQNLVILKVKTTSQEKNYDFPSEVIQISAVVVDVKNNAIRENMMFNEYVMPVINSKLTENCVKTTGVTQENVNNARSFRIVNEKFSNWLESNQLVGVKSAFVMDSRVDIWQRLQYQCALIGVRMPARFRQWINLWTVCFIEAESMPEDNTRLLADAFWIDVPERRLTAPEECLILAKVVQNLLAQKFHLTINQVLTCFSGVRAQGLPIAEVYNKDWKYDFKLSPKFYELVLPLIPWNVTNFDLNTYGMCPGCNMVFSYCRMVRFEPAHFQYPAWLYRNREDIILFAKQAHFY</sequence>
<dbReference type="Proteomes" id="UP000827892">
    <property type="component" value="Chromosome X"/>
</dbReference>
<protein>
    <recommendedName>
        <fullName evidence="4">Exonuclease domain-containing protein</fullName>
    </recommendedName>
</protein>
<evidence type="ECO:0000313" key="5">
    <source>
        <dbReference type="EMBL" id="ULT80540.1"/>
    </source>
</evidence>
<accession>A0AAE9CT75</accession>
<dbReference type="AlphaFoldDB" id="A0AAE9CT75"/>
<evidence type="ECO:0000256" key="2">
    <source>
        <dbReference type="ARBA" id="ARBA00022801"/>
    </source>
</evidence>